<evidence type="ECO:0000313" key="2">
    <source>
        <dbReference type="EMBL" id="CDW23005.1"/>
    </source>
</evidence>
<name>A0A0K2TB11_LEPSM</name>
<sequence>HLFLCHDLSICELCPPYISKEIILRTSLKIINITSLLSFLSVVITYFYLLFFLYSYKYIYIA</sequence>
<protein>
    <submittedName>
        <fullName evidence="2">Uncharacterized protein</fullName>
    </submittedName>
</protein>
<keyword evidence="1" id="KW-1133">Transmembrane helix</keyword>
<organism evidence="2">
    <name type="scientific">Lepeophtheirus salmonis</name>
    <name type="common">Salmon louse</name>
    <name type="synonym">Caligus salmonis</name>
    <dbReference type="NCBI Taxonomy" id="72036"/>
    <lineage>
        <taxon>Eukaryota</taxon>
        <taxon>Metazoa</taxon>
        <taxon>Ecdysozoa</taxon>
        <taxon>Arthropoda</taxon>
        <taxon>Crustacea</taxon>
        <taxon>Multicrustacea</taxon>
        <taxon>Hexanauplia</taxon>
        <taxon>Copepoda</taxon>
        <taxon>Siphonostomatoida</taxon>
        <taxon>Caligidae</taxon>
        <taxon>Lepeophtheirus</taxon>
    </lineage>
</organism>
<dbReference type="AlphaFoldDB" id="A0A0K2TB11"/>
<evidence type="ECO:0000256" key="1">
    <source>
        <dbReference type="SAM" id="Phobius"/>
    </source>
</evidence>
<feature type="transmembrane region" description="Helical" evidence="1">
    <location>
        <begin position="30"/>
        <end position="54"/>
    </location>
</feature>
<accession>A0A0K2TB11</accession>
<keyword evidence="1" id="KW-0472">Membrane</keyword>
<reference evidence="2" key="1">
    <citation type="submission" date="2014-05" db="EMBL/GenBank/DDBJ databases">
        <authorList>
            <person name="Chronopoulou M."/>
        </authorList>
    </citation>
    <scope>NUCLEOTIDE SEQUENCE</scope>
    <source>
        <tissue evidence="2">Whole organism</tissue>
    </source>
</reference>
<proteinExistence type="predicted"/>
<dbReference type="EMBL" id="HACA01005644">
    <property type="protein sequence ID" value="CDW23005.1"/>
    <property type="molecule type" value="Transcribed_RNA"/>
</dbReference>
<feature type="non-terminal residue" evidence="2">
    <location>
        <position position="1"/>
    </location>
</feature>
<keyword evidence="1" id="KW-0812">Transmembrane</keyword>